<dbReference type="Proteomes" id="UP001328107">
    <property type="component" value="Unassembled WGS sequence"/>
</dbReference>
<accession>A0AAN4ZKG0</accession>
<dbReference type="EMBL" id="BTRK01000002">
    <property type="protein sequence ID" value="GMR38655.1"/>
    <property type="molecule type" value="Genomic_DNA"/>
</dbReference>
<sequence>SILFLVVLVILIEDIVIRLFREVHRLIVERDEIRGFELVYLLHLDLVFLNCDFEETNVLKLICRKVGIICNRPFEGTVVFAFQEYQIG</sequence>
<gene>
    <name evidence="2" type="ORF">PMAYCL1PPCAC_08850</name>
</gene>
<protein>
    <submittedName>
        <fullName evidence="2">Uncharacterized protein</fullName>
    </submittedName>
</protein>
<feature type="signal peptide" evidence="1">
    <location>
        <begin position="1"/>
        <end position="17"/>
    </location>
</feature>
<feature type="non-terminal residue" evidence="2">
    <location>
        <position position="1"/>
    </location>
</feature>
<reference evidence="3" key="1">
    <citation type="submission" date="2022-10" db="EMBL/GenBank/DDBJ databases">
        <title>Genome assembly of Pristionchus species.</title>
        <authorList>
            <person name="Yoshida K."/>
            <person name="Sommer R.J."/>
        </authorList>
    </citation>
    <scope>NUCLEOTIDE SEQUENCE [LARGE SCALE GENOMIC DNA]</scope>
    <source>
        <strain evidence="3">RS5460</strain>
    </source>
</reference>
<keyword evidence="1" id="KW-0732">Signal</keyword>
<evidence type="ECO:0000313" key="3">
    <source>
        <dbReference type="Proteomes" id="UP001328107"/>
    </source>
</evidence>
<dbReference type="AlphaFoldDB" id="A0AAN4ZKG0"/>
<evidence type="ECO:0000256" key="1">
    <source>
        <dbReference type="SAM" id="SignalP"/>
    </source>
</evidence>
<comment type="caution">
    <text evidence="2">The sequence shown here is derived from an EMBL/GenBank/DDBJ whole genome shotgun (WGS) entry which is preliminary data.</text>
</comment>
<keyword evidence="3" id="KW-1185">Reference proteome</keyword>
<proteinExistence type="predicted"/>
<feature type="chain" id="PRO_5043025427" evidence="1">
    <location>
        <begin position="18"/>
        <end position="88"/>
    </location>
</feature>
<evidence type="ECO:0000313" key="2">
    <source>
        <dbReference type="EMBL" id="GMR38655.1"/>
    </source>
</evidence>
<organism evidence="2 3">
    <name type="scientific">Pristionchus mayeri</name>
    <dbReference type="NCBI Taxonomy" id="1317129"/>
    <lineage>
        <taxon>Eukaryota</taxon>
        <taxon>Metazoa</taxon>
        <taxon>Ecdysozoa</taxon>
        <taxon>Nematoda</taxon>
        <taxon>Chromadorea</taxon>
        <taxon>Rhabditida</taxon>
        <taxon>Rhabditina</taxon>
        <taxon>Diplogasteromorpha</taxon>
        <taxon>Diplogasteroidea</taxon>
        <taxon>Neodiplogasteridae</taxon>
        <taxon>Pristionchus</taxon>
    </lineage>
</organism>
<feature type="non-terminal residue" evidence="2">
    <location>
        <position position="88"/>
    </location>
</feature>
<name>A0AAN4ZKG0_9BILA</name>